<name>A0A8G0LE63_9HYPO</name>
<dbReference type="InterPro" id="IPR036188">
    <property type="entry name" value="FAD/NAD-bd_sf"/>
</dbReference>
<dbReference type="PRINTS" id="PR00469">
    <property type="entry name" value="PNDRDTASEII"/>
</dbReference>
<dbReference type="PRINTS" id="PR00368">
    <property type="entry name" value="FADPNR"/>
</dbReference>
<dbReference type="GO" id="GO:0097237">
    <property type="term" value="P:cellular response to toxic substance"/>
    <property type="evidence" value="ECO:0007669"/>
    <property type="project" value="UniProtKB-ARBA"/>
</dbReference>
<evidence type="ECO:0000256" key="1">
    <source>
        <dbReference type="ARBA" id="ARBA00009333"/>
    </source>
</evidence>
<dbReference type="GO" id="GO:0016491">
    <property type="term" value="F:oxidoreductase activity"/>
    <property type="evidence" value="ECO:0007669"/>
    <property type="project" value="UniProtKB-KW"/>
</dbReference>
<proteinExistence type="inferred from homology"/>
<dbReference type="Gene3D" id="3.50.50.60">
    <property type="entry name" value="FAD/NAD(P)-binding domain"/>
    <property type="match status" value="2"/>
</dbReference>
<evidence type="ECO:0000313" key="6">
    <source>
        <dbReference type="Proteomes" id="UP000826661"/>
    </source>
</evidence>
<sequence length="315" mass="33705">MSIESPVVDVLIVGGGYGGLAAASTLYRATHSLIIFDSGVFRDAKAKPIRQIPGWDGIDSSKYRAIARAELEQTGLCSFVSAEVSTLRPEGSNLWMATTIDGQTYRGKKVILATGCEEIYPDIPGYQECWVTGIFPCMYQFGYEEHGCESAGILVVDKLAGVLPQVMKLAGDTHKFARQVYLYSNGNAEVTAQLQALAKETPFVVVIGQPIVQLVKESTRAVVTVELADKTRHVQGFLVHQPYTKLAGQLPTQLGVEITPMGDIKVQHPFPATSVPGIYAAGDCASPFKNAAMAIASGVCAGNGLARELPSSFDC</sequence>
<organism evidence="5 6">
    <name type="scientific">Trichoderma simmonsii</name>
    <dbReference type="NCBI Taxonomy" id="1491479"/>
    <lineage>
        <taxon>Eukaryota</taxon>
        <taxon>Fungi</taxon>
        <taxon>Dikarya</taxon>
        <taxon>Ascomycota</taxon>
        <taxon>Pezizomycotina</taxon>
        <taxon>Sordariomycetes</taxon>
        <taxon>Hypocreomycetidae</taxon>
        <taxon>Hypocreales</taxon>
        <taxon>Hypocreaceae</taxon>
        <taxon>Trichoderma</taxon>
    </lineage>
</organism>
<dbReference type="EMBL" id="CP075866">
    <property type="protein sequence ID" value="QYS97960.1"/>
    <property type="molecule type" value="Genomic_DNA"/>
</dbReference>
<dbReference type="PANTHER" id="PTHR48105">
    <property type="entry name" value="THIOREDOXIN REDUCTASE 1-RELATED-RELATED"/>
    <property type="match status" value="1"/>
</dbReference>
<keyword evidence="2" id="KW-0285">Flavoprotein</keyword>
<evidence type="ECO:0000256" key="3">
    <source>
        <dbReference type="ARBA" id="ARBA00023002"/>
    </source>
</evidence>
<dbReference type="InterPro" id="IPR023753">
    <property type="entry name" value="FAD/NAD-binding_dom"/>
</dbReference>
<dbReference type="AlphaFoldDB" id="A0A8G0LE63"/>
<evidence type="ECO:0000259" key="4">
    <source>
        <dbReference type="Pfam" id="PF07992"/>
    </source>
</evidence>
<dbReference type="SUPFAM" id="SSF51905">
    <property type="entry name" value="FAD/NAD(P)-binding domain"/>
    <property type="match status" value="1"/>
</dbReference>
<dbReference type="Pfam" id="PF07992">
    <property type="entry name" value="Pyr_redox_2"/>
    <property type="match status" value="1"/>
</dbReference>
<dbReference type="InterPro" id="IPR050097">
    <property type="entry name" value="Ferredoxin-NADP_redctase_2"/>
</dbReference>
<evidence type="ECO:0000313" key="5">
    <source>
        <dbReference type="EMBL" id="QYS97960.1"/>
    </source>
</evidence>
<feature type="domain" description="FAD/NAD(P)-binding" evidence="4">
    <location>
        <begin position="9"/>
        <end position="298"/>
    </location>
</feature>
<gene>
    <name evidence="5" type="ORF">H0G86_005162</name>
</gene>
<evidence type="ECO:0000256" key="2">
    <source>
        <dbReference type="ARBA" id="ARBA00022630"/>
    </source>
</evidence>
<accession>A0A8G0LE63</accession>
<keyword evidence="3" id="KW-0560">Oxidoreductase</keyword>
<keyword evidence="6" id="KW-1185">Reference proteome</keyword>
<reference evidence="5 6" key="1">
    <citation type="journal article" date="2021" name="BMC Genomics">
        <title>Telomere-to-telomere genome assembly of asparaginase-producing Trichoderma simmonsii.</title>
        <authorList>
            <person name="Chung D."/>
            <person name="Kwon Y.M."/>
            <person name="Yang Y."/>
        </authorList>
    </citation>
    <scope>NUCLEOTIDE SEQUENCE [LARGE SCALE GENOMIC DNA]</scope>
    <source>
        <strain evidence="5 6">GH-Sj1</strain>
    </source>
</reference>
<protein>
    <submittedName>
        <fullName evidence="5">Thioredoxin reductase</fullName>
    </submittedName>
</protein>
<dbReference type="Proteomes" id="UP000826661">
    <property type="component" value="Chromosome III"/>
</dbReference>
<comment type="similarity">
    <text evidence="1">Belongs to the class-II pyridine nucleotide-disulfide oxidoreductase family.</text>
</comment>